<dbReference type="InterPro" id="IPR036265">
    <property type="entry name" value="HIT-like_sf"/>
</dbReference>
<proteinExistence type="predicted"/>
<dbReference type="GO" id="GO:0003824">
    <property type="term" value="F:catalytic activity"/>
    <property type="evidence" value="ECO:0007669"/>
    <property type="project" value="InterPro"/>
</dbReference>
<gene>
    <name evidence="5" type="ORF">JQS43_07310</name>
</gene>
<feature type="domain" description="HIT" evidence="4">
    <location>
        <begin position="7"/>
        <end position="116"/>
    </location>
</feature>
<protein>
    <submittedName>
        <fullName evidence="5">Histidine triad nucleotide-binding protein</fullName>
    </submittedName>
</protein>
<reference evidence="5" key="1">
    <citation type="submission" date="2021-02" db="EMBL/GenBank/DDBJ databases">
        <title>Natrosporangium hydrolyticum gen. nov., sp. nov, a haloalkaliphilic actinobacterium from a soda solonchak soil.</title>
        <authorList>
            <person name="Sorokin D.Y."/>
            <person name="Khijniak T.V."/>
            <person name="Zakharycheva A.P."/>
            <person name="Boueva O.V."/>
            <person name="Ariskina E.V."/>
            <person name="Hahnke R.L."/>
            <person name="Bunk B."/>
            <person name="Sproer C."/>
            <person name="Schumann P."/>
            <person name="Evtushenko L.I."/>
            <person name="Kublanov I.V."/>
        </authorList>
    </citation>
    <scope>NUCLEOTIDE SEQUENCE</scope>
    <source>
        <strain evidence="5">DSM 106523</strain>
    </source>
</reference>
<organism evidence="5 6">
    <name type="scientific">Natronosporangium hydrolyticum</name>
    <dbReference type="NCBI Taxonomy" id="2811111"/>
    <lineage>
        <taxon>Bacteria</taxon>
        <taxon>Bacillati</taxon>
        <taxon>Actinomycetota</taxon>
        <taxon>Actinomycetes</taxon>
        <taxon>Micromonosporales</taxon>
        <taxon>Micromonosporaceae</taxon>
        <taxon>Natronosporangium</taxon>
    </lineage>
</organism>
<feature type="active site" description="Tele-AMP-histidine intermediate" evidence="1">
    <location>
        <position position="102"/>
    </location>
</feature>
<evidence type="ECO:0000256" key="2">
    <source>
        <dbReference type="PIRSR" id="PIRSR601310-3"/>
    </source>
</evidence>
<evidence type="ECO:0000259" key="4">
    <source>
        <dbReference type="PROSITE" id="PS51084"/>
    </source>
</evidence>
<dbReference type="InterPro" id="IPR001310">
    <property type="entry name" value="Histidine_triad_HIT"/>
</dbReference>
<feature type="short sequence motif" description="Histidine triad motif" evidence="2 3">
    <location>
        <begin position="100"/>
        <end position="104"/>
    </location>
</feature>
<dbReference type="Pfam" id="PF01230">
    <property type="entry name" value="HIT"/>
    <property type="match status" value="1"/>
</dbReference>
<dbReference type="PANTHER" id="PTHR23089">
    <property type="entry name" value="HISTIDINE TRIAD HIT PROTEIN"/>
    <property type="match status" value="1"/>
</dbReference>
<dbReference type="AlphaFoldDB" id="A0A895YE48"/>
<dbReference type="PROSITE" id="PS51084">
    <property type="entry name" value="HIT_2"/>
    <property type="match status" value="1"/>
</dbReference>
<dbReference type="KEGG" id="nhy:JQS43_07310"/>
<accession>A0A895YE48</accession>
<dbReference type="InterPro" id="IPR011146">
    <property type="entry name" value="HIT-like"/>
</dbReference>
<dbReference type="Proteomes" id="UP000662857">
    <property type="component" value="Chromosome"/>
</dbReference>
<evidence type="ECO:0000256" key="3">
    <source>
        <dbReference type="PROSITE-ProRule" id="PRU00464"/>
    </source>
</evidence>
<dbReference type="CDD" id="cd01276">
    <property type="entry name" value="PKCI_related"/>
    <property type="match status" value="1"/>
</dbReference>
<keyword evidence="6" id="KW-1185">Reference proteome</keyword>
<dbReference type="PRINTS" id="PR00332">
    <property type="entry name" value="HISTRIAD"/>
</dbReference>
<name>A0A895YE48_9ACTN</name>
<sequence>MSMSDCLFCKIVAGEIPATVVHETPRTIAFRDISPQAPVHVLVIPRDHHADLATLTDADPALAGEVFATAAAVARQEGLTDDGYRVIVNSGPHGGQEVFHLHAHVLGGRALGPMLSR</sequence>
<dbReference type="Gene3D" id="3.30.428.10">
    <property type="entry name" value="HIT-like"/>
    <property type="match status" value="1"/>
</dbReference>
<evidence type="ECO:0000313" key="6">
    <source>
        <dbReference type="Proteomes" id="UP000662857"/>
    </source>
</evidence>
<dbReference type="RefSeq" id="WP_239678307.1">
    <property type="nucleotide sequence ID" value="NZ_CP070499.1"/>
</dbReference>
<dbReference type="SUPFAM" id="SSF54197">
    <property type="entry name" value="HIT-like"/>
    <property type="match status" value="1"/>
</dbReference>
<evidence type="ECO:0000313" key="5">
    <source>
        <dbReference type="EMBL" id="QSB16104.1"/>
    </source>
</evidence>
<dbReference type="EMBL" id="CP070499">
    <property type="protein sequence ID" value="QSB16104.1"/>
    <property type="molecule type" value="Genomic_DNA"/>
</dbReference>
<evidence type="ECO:0000256" key="1">
    <source>
        <dbReference type="PIRSR" id="PIRSR601310-1"/>
    </source>
</evidence>